<evidence type="ECO:0000313" key="1">
    <source>
        <dbReference type="EMBL" id="KAL0336682.1"/>
    </source>
</evidence>
<dbReference type="PANTHER" id="PTHR10775:SF182">
    <property type="entry name" value="TRANSPOSON, EN_SPM-LIKE, TRANSPOSASE-ASSOCIATED DOMAIN PROTEIN-RELATED"/>
    <property type="match status" value="1"/>
</dbReference>
<proteinExistence type="predicted"/>
<gene>
    <name evidence="1" type="ORF">Sradi_4880100</name>
</gene>
<accession>A0AAW2MZF9</accession>
<reference evidence="1" key="1">
    <citation type="submission" date="2020-06" db="EMBL/GenBank/DDBJ databases">
        <authorList>
            <person name="Li T."/>
            <person name="Hu X."/>
            <person name="Zhang T."/>
            <person name="Song X."/>
            <person name="Zhang H."/>
            <person name="Dai N."/>
            <person name="Sheng W."/>
            <person name="Hou X."/>
            <person name="Wei L."/>
        </authorList>
    </citation>
    <scope>NUCLEOTIDE SEQUENCE</scope>
    <source>
        <strain evidence="1">G02</strain>
        <tissue evidence="1">Leaf</tissue>
    </source>
</reference>
<dbReference type="EMBL" id="JACGWJ010000021">
    <property type="protein sequence ID" value="KAL0336682.1"/>
    <property type="molecule type" value="Genomic_DNA"/>
</dbReference>
<name>A0AAW2MZF9_SESRA</name>
<dbReference type="AlphaFoldDB" id="A0AAW2MZF9"/>
<organism evidence="1">
    <name type="scientific">Sesamum radiatum</name>
    <name type="common">Black benniseed</name>
    <dbReference type="NCBI Taxonomy" id="300843"/>
    <lineage>
        <taxon>Eukaryota</taxon>
        <taxon>Viridiplantae</taxon>
        <taxon>Streptophyta</taxon>
        <taxon>Embryophyta</taxon>
        <taxon>Tracheophyta</taxon>
        <taxon>Spermatophyta</taxon>
        <taxon>Magnoliopsida</taxon>
        <taxon>eudicotyledons</taxon>
        <taxon>Gunneridae</taxon>
        <taxon>Pentapetalae</taxon>
        <taxon>asterids</taxon>
        <taxon>lamiids</taxon>
        <taxon>Lamiales</taxon>
        <taxon>Pedaliaceae</taxon>
        <taxon>Sesamum</taxon>
    </lineage>
</organism>
<reference evidence="1" key="2">
    <citation type="journal article" date="2024" name="Plant">
        <title>Genomic evolution and insights into agronomic trait innovations of Sesamum species.</title>
        <authorList>
            <person name="Miao H."/>
            <person name="Wang L."/>
            <person name="Qu L."/>
            <person name="Liu H."/>
            <person name="Sun Y."/>
            <person name="Le M."/>
            <person name="Wang Q."/>
            <person name="Wei S."/>
            <person name="Zheng Y."/>
            <person name="Lin W."/>
            <person name="Duan Y."/>
            <person name="Cao H."/>
            <person name="Xiong S."/>
            <person name="Wang X."/>
            <person name="Wei L."/>
            <person name="Li C."/>
            <person name="Ma Q."/>
            <person name="Ju M."/>
            <person name="Zhao R."/>
            <person name="Li G."/>
            <person name="Mu C."/>
            <person name="Tian Q."/>
            <person name="Mei H."/>
            <person name="Zhang T."/>
            <person name="Gao T."/>
            <person name="Zhang H."/>
        </authorList>
    </citation>
    <scope>NUCLEOTIDE SEQUENCE</scope>
    <source>
        <strain evidence="1">G02</strain>
    </source>
</reference>
<comment type="caution">
    <text evidence="1">The sequence shown here is derived from an EMBL/GenBank/DDBJ whole genome shotgun (WGS) entry which is preliminary data.</text>
</comment>
<protein>
    <submittedName>
        <fullName evidence="1">Uncharacterized protein</fullName>
    </submittedName>
</protein>
<sequence length="145" mass="17754">MQMDWAQRMFPMPYRGTHLIRHNLDVMYIEKNVFDNIFNTMMDIKNKKKNNPSQRKDLKIIYNQSELEVDERRPNVMRKAVYTLTKEQKRRICEWISHLNFFYGYASNLARCVGMKELRMRGLKSHYFHIFMHKFIPIAFREMLP</sequence>
<dbReference type="PANTHER" id="PTHR10775">
    <property type="entry name" value="OS08G0208400 PROTEIN"/>
    <property type="match status" value="1"/>
</dbReference>